<dbReference type="RefSeq" id="WP_123669689.1">
    <property type="nucleotide sequence ID" value="NZ_RJKE01000001.1"/>
</dbReference>
<sequence>MSGPTRARMTIRVRLTAMFGGLFLLAGIVLLGVTYFLVSTNLPEERQVITKSGFLPDGAGGVMPTLGEMTQVREVQQGVLGAVLTQGALALVVVGAAAIAFGWLLAGRLLQPLQRVTETARRIAHAPAADRGLHERIGLTGPRDEVAELADTFDLMLERLDASFDGQRRFIADASHELRTPLTLNRALLEVAVHRRNASAEVRQLGETLLEVNARHERLIEGLLMLARSDAEIADRAYLDVADIAEHVAVAVPREGVGLTVRLDEAPAIGDTVLLERLVQNLVENAVRHNLPEGGRVEVVAGTSAQGSAFLTVANTGPVVPAYEIPSLFTPFHRRNKSRLHAPGAGLGLSIVRSIVQAHGARLRTVPGEAGGLVHIVEFPPVPDALRGLGAEGGVVVDSGAPAREERPVVAHGEERGA</sequence>
<evidence type="ECO:0000256" key="7">
    <source>
        <dbReference type="ARBA" id="ARBA00022777"/>
    </source>
</evidence>
<dbReference type="EMBL" id="RJKE01000001">
    <property type="protein sequence ID" value="ROO90780.1"/>
    <property type="molecule type" value="Genomic_DNA"/>
</dbReference>
<feature type="region of interest" description="Disordered" evidence="11">
    <location>
        <begin position="398"/>
        <end position="418"/>
    </location>
</feature>
<evidence type="ECO:0000256" key="6">
    <source>
        <dbReference type="ARBA" id="ARBA00022692"/>
    </source>
</evidence>
<proteinExistence type="predicted"/>
<keyword evidence="8 12" id="KW-1133">Transmembrane helix</keyword>
<dbReference type="Pfam" id="PF00512">
    <property type="entry name" value="HisKA"/>
    <property type="match status" value="1"/>
</dbReference>
<dbReference type="PRINTS" id="PR00344">
    <property type="entry name" value="BCTRLSENSOR"/>
</dbReference>
<evidence type="ECO:0000256" key="12">
    <source>
        <dbReference type="SAM" id="Phobius"/>
    </source>
</evidence>
<dbReference type="InterPro" id="IPR003594">
    <property type="entry name" value="HATPase_dom"/>
</dbReference>
<dbReference type="InterPro" id="IPR004358">
    <property type="entry name" value="Sig_transdc_His_kin-like_C"/>
</dbReference>
<evidence type="ECO:0000256" key="1">
    <source>
        <dbReference type="ARBA" id="ARBA00000085"/>
    </source>
</evidence>
<evidence type="ECO:0000259" key="13">
    <source>
        <dbReference type="PROSITE" id="PS50109"/>
    </source>
</evidence>
<keyword evidence="7 15" id="KW-0418">Kinase</keyword>
<dbReference type="PANTHER" id="PTHR45436">
    <property type="entry name" value="SENSOR HISTIDINE KINASE YKOH"/>
    <property type="match status" value="1"/>
</dbReference>
<evidence type="ECO:0000256" key="11">
    <source>
        <dbReference type="SAM" id="MobiDB-lite"/>
    </source>
</evidence>
<comment type="caution">
    <text evidence="15">The sequence shown here is derived from an EMBL/GenBank/DDBJ whole genome shotgun (WGS) entry which is preliminary data.</text>
</comment>
<evidence type="ECO:0000256" key="2">
    <source>
        <dbReference type="ARBA" id="ARBA00004236"/>
    </source>
</evidence>
<reference evidence="15 16" key="1">
    <citation type="submission" date="2018-11" db="EMBL/GenBank/DDBJ databases">
        <title>Sequencing the genomes of 1000 actinobacteria strains.</title>
        <authorList>
            <person name="Klenk H.-P."/>
        </authorList>
    </citation>
    <scope>NUCLEOTIDE SEQUENCE [LARGE SCALE GENOMIC DNA]</scope>
    <source>
        <strain evidence="15 16">DSM 44254</strain>
    </source>
</reference>
<dbReference type="SMART" id="SM00304">
    <property type="entry name" value="HAMP"/>
    <property type="match status" value="1"/>
</dbReference>
<keyword evidence="9" id="KW-0902">Two-component regulatory system</keyword>
<feature type="transmembrane region" description="Helical" evidence="12">
    <location>
        <begin position="15"/>
        <end position="38"/>
    </location>
</feature>
<dbReference type="OrthoDB" id="3224230at2"/>
<dbReference type="InterPro" id="IPR036890">
    <property type="entry name" value="HATPase_C_sf"/>
</dbReference>
<feature type="domain" description="HAMP" evidence="14">
    <location>
        <begin position="107"/>
        <end position="165"/>
    </location>
</feature>
<evidence type="ECO:0000256" key="4">
    <source>
        <dbReference type="ARBA" id="ARBA00022553"/>
    </source>
</evidence>
<organism evidence="15 16">
    <name type="scientific">Actinocorallia herbida</name>
    <dbReference type="NCBI Taxonomy" id="58109"/>
    <lineage>
        <taxon>Bacteria</taxon>
        <taxon>Bacillati</taxon>
        <taxon>Actinomycetota</taxon>
        <taxon>Actinomycetes</taxon>
        <taxon>Streptosporangiales</taxon>
        <taxon>Thermomonosporaceae</taxon>
        <taxon>Actinocorallia</taxon>
    </lineage>
</organism>
<gene>
    <name evidence="15" type="ORF">EDD29_8519</name>
</gene>
<keyword evidence="4" id="KW-0597">Phosphoprotein</keyword>
<feature type="domain" description="Histidine kinase" evidence="13">
    <location>
        <begin position="173"/>
        <end position="383"/>
    </location>
</feature>
<evidence type="ECO:0000256" key="9">
    <source>
        <dbReference type="ARBA" id="ARBA00023012"/>
    </source>
</evidence>
<name>A0A3N1DB88_9ACTN</name>
<keyword evidence="5" id="KW-0808">Transferase</keyword>
<dbReference type="SUPFAM" id="SSF158472">
    <property type="entry name" value="HAMP domain-like"/>
    <property type="match status" value="1"/>
</dbReference>
<evidence type="ECO:0000256" key="3">
    <source>
        <dbReference type="ARBA" id="ARBA00012438"/>
    </source>
</evidence>
<dbReference type="Pfam" id="PF02518">
    <property type="entry name" value="HATPase_c"/>
    <property type="match status" value="1"/>
</dbReference>
<dbReference type="EC" id="2.7.13.3" evidence="3"/>
<dbReference type="InterPro" id="IPR003661">
    <property type="entry name" value="HisK_dim/P_dom"/>
</dbReference>
<protein>
    <recommendedName>
        <fullName evidence="3">histidine kinase</fullName>
        <ecNumber evidence="3">2.7.13.3</ecNumber>
    </recommendedName>
</protein>
<dbReference type="SMART" id="SM00387">
    <property type="entry name" value="HATPase_c"/>
    <property type="match status" value="1"/>
</dbReference>
<feature type="transmembrane region" description="Helical" evidence="12">
    <location>
        <begin position="79"/>
        <end position="105"/>
    </location>
</feature>
<keyword evidence="16" id="KW-1185">Reference proteome</keyword>
<dbReference type="PROSITE" id="PS50885">
    <property type="entry name" value="HAMP"/>
    <property type="match status" value="1"/>
</dbReference>
<dbReference type="PANTHER" id="PTHR45436:SF5">
    <property type="entry name" value="SENSOR HISTIDINE KINASE TRCS"/>
    <property type="match status" value="1"/>
</dbReference>
<dbReference type="InterPro" id="IPR036097">
    <property type="entry name" value="HisK_dim/P_sf"/>
</dbReference>
<dbReference type="Proteomes" id="UP000272400">
    <property type="component" value="Unassembled WGS sequence"/>
</dbReference>
<dbReference type="SUPFAM" id="SSF47384">
    <property type="entry name" value="Homodimeric domain of signal transducing histidine kinase"/>
    <property type="match status" value="1"/>
</dbReference>
<feature type="compositionally biased region" description="Basic and acidic residues" evidence="11">
    <location>
        <begin position="403"/>
        <end position="418"/>
    </location>
</feature>
<comment type="catalytic activity">
    <reaction evidence="1">
        <text>ATP + protein L-histidine = ADP + protein N-phospho-L-histidine.</text>
        <dbReference type="EC" id="2.7.13.3"/>
    </reaction>
</comment>
<evidence type="ECO:0000313" key="15">
    <source>
        <dbReference type="EMBL" id="ROO90780.1"/>
    </source>
</evidence>
<dbReference type="CDD" id="cd06225">
    <property type="entry name" value="HAMP"/>
    <property type="match status" value="1"/>
</dbReference>
<dbReference type="PROSITE" id="PS50109">
    <property type="entry name" value="HIS_KIN"/>
    <property type="match status" value="1"/>
</dbReference>
<dbReference type="AlphaFoldDB" id="A0A3N1DB88"/>
<comment type="subcellular location">
    <subcellularLocation>
        <location evidence="2">Cell membrane</location>
    </subcellularLocation>
</comment>
<dbReference type="SMART" id="SM00388">
    <property type="entry name" value="HisKA"/>
    <property type="match status" value="1"/>
</dbReference>
<dbReference type="InterPro" id="IPR003660">
    <property type="entry name" value="HAMP_dom"/>
</dbReference>
<dbReference type="GO" id="GO:0000155">
    <property type="term" value="F:phosphorelay sensor kinase activity"/>
    <property type="evidence" value="ECO:0007669"/>
    <property type="project" value="InterPro"/>
</dbReference>
<dbReference type="Gene3D" id="3.30.565.10">
    <property type="entry name" value="Histidine kinase-like ATPase, C-terminal domain"/>
    <property type="match status" value="1"/>
</dbReference>
<accession>A0A3N1DB88</accession>
<dbReference type="InterPro" id="IPR005467">
    <property type="entry name" value="His_kinase_dom"/>
</dbReference>
<dbReference type="Gene3D" id="6.10.340.10">
    <property type="match status" value="1"/>
</dbReference>
<evidence type="ECO:0000313" key="16">
    <source>
        <dbReference type="Proteomes" id="UP000272400"/>
    </source>
</evidence>
<dbReference type="Gene3D" id="1.10.287.130">
    <property type="match status" value="1"/>
</dbReference>
<dbReference type="SUPFAM" id="SSF55874">
    <property type="entry name" value="ATPase domain of HSP90 chaperone/DNA topoisomerase II/histidine kinase"/>
    <property type="match status" value="1"/>
</dbReference>
<dbReference type="GO" id="GO:0005886">
    <property type="term" value="C:plasma membrane"/>
    <property type="evidence" value="ECO:0007669"/>
    <property type="project" value="UniProtKB-SubCell"/>
</dbReference>
<evidence type="ECO:0000256" key="5">
    <source>
        <dbReference type="ARBA" id="ARBA00022679"/>
    </source>
</evidence>
<evidence type="ECO:0000256" key="10">
    <source>
        <dbReference type="ARBA" id="ARBA00023136"/>
    </source>
</evidence>
<evidence type="ECO:0000256" key="8">
    <source>
        <dbReference type="ARBA" id="ARBA00022989"/>
    </source>
</evidence>
<dbReference type="Pfam" id="PF00672">
    <property type="entry name" value="HAMP"/>
    <property type="match status" value="1"/>
</dbReference>
<keyword evidence="10 12" id="KW-0472">Membrane</keyword>
<evidence type="ECO:0000259" key="14">
    <source>
        <dbReference type="PROSITE" id="PS50885"/>
    </source>
</evidence>
<keyword evidence="6 12" id="KW-0812">Transmembrane</keyword>
<dbReference type="InterPro" id="IPR050428">
    <property type="entry name" value="TCS_sensor_his_kinase"/>
</dbReference>
<dbReference type="CDD" id="cd00082">
    <property type="entry name" value="HisKA"/>
    <property type="match status" value="1"/>
</dbReference>